<name>A0A2H0B2B9_9BACT</name>
<organism evidence="2 3">
    <name type="scientific">Candidatus Beckwithbacteria bacterium CG23_combo_of_CG06-09_8_20_14_all_47_9</name>
    <dbReference type="NCBI Taxonomy" id="1974498"/>
    <lineage>
        <taxon>Bacteria</taxon>
        <taxon>Candidatus Beckwithiibacteriota</taxon>
    </lineage>
</organism>
<dbReference type="PROSITE" id="PS51186">
    <property type="entry name" value="GNAT"/>
    <property type="match status" value="1"/>
</dbReference>
<gene>
    <name evidence="2" type="ORF">COX09_05130</name>
</gene>
<dbReference type="Gene3D" id="3.40.630.30">
    <property type="match status" value="1"/>
</dbReference>
<dbReference type="PANTHER" id="PTHR43415">
    <property type="entry name" value="SPERMIDINE N(1)-ACETYLTRANSFERASE"/>
    <property type="match status" value="1"/>
</dbReference>
<proteinExistence type="predicted"/>
<comment type="caution">
    <text evidence="2">The sequence shown here is derived from an EMBL/GenBank/DDBJ whole genome shotgun (WGS) entry which is preliminary data.</text>
</comment>
<evidence type="ECO:0000313" key="2">
    <source>
        <dbReference type="EMBL" id="PIP51802.1"/>
    </source>
</evidence>
<feature type="domain" description="N-acetyltransferase" evidence="1">
    <location>
        <begin position="12"/>
        <end position="179"/>
    </location>
</feature>
<reference evidence="2 3" key="1">
    <citation type="submission" date="2017-09" db="EMBL/GenBank/DDBJ databases">
        <title>Depth-based differentiation of microbial function through sediment-hosted aquifers and enrichment of novel symbionts in the deep terrestrial subsurface.</title>
        <authorList>
            <person name="Probst A.J."/>
            <person name="Ladd B."/>
            <person name="Jarett J.K."/>
            <person name="Geller-Mcgrath D.E."/>
            <person name="Sieber C.M."/>
            <person name="Emerson J.B."/>
            <person name="Anantharaman K."/>
            <person name="Thomas B.C."/>
            <person name="Malmstrom R."/>
            <person name="Stieglmeier M."/>
            <person name="Klingl A."/>
            <person name="Woyke T."/>
            <person name="Ryan C.M."/>
            <person name="Banfield J.F."/>
        </authorList>
    </citation>
    <scope>NUCLEOTIDE SEQUENCE [LARGE SCALE GENOMIC DNA]</scope>
    <source>
        <strain evidence="2">CG23_combo_of_CG06-09_8_20_14_all_47_9</strain>
    </source>
</reference>
<dbReference type="PANTHER" id="PTHR43415:SF3">
    <property type="entry name" value="GNAT-FAMILY ACETYLTRANSFERASE"/>
    <property type="match status" value="1"/>
</dbReference>
<protein>
    <recommendedName>
        <fullName evidence="1">N-acetyltransferase domain-containing protein</fullName>
    </recommendedName>
</protein>
<evidence type="ECO:0000313" key="3">
    <source>
        <dbReference type="Proteomes" id="UP000231081"/>
    </source>
</evidence>
<dbReference type="AlphaFoldDB" id="A0A2H0B2B9"/>
<dbReference type="InterPro" id="IPR000182">
    <property type="entry name" value="GNAT_dom"/>
</dbReference>
<dbReference type="Pfam" id="PF00583">
    <property type="entry name" value="Acetyltransf_1"/>
    <property type="match status" value="1"/>
</dbReference>
<dbReference type="EMBL" id="PCSQ01000133">
    <property type="protein sequence ID" value="PIP51802.1"/>
    <property type="molecule type" value="Genomic_DNA"/>
</dbReference>
<dbReference type="Proteomes" id="UP000231081">
    <property type="component" value="Unassembled WGS sequence"/>
</dbReference>
<dbReference type="InterPro" id="IPR016181">
    <property type="entry name" value="Acyl_CoA_acyltransferase"/>
</dbReference>
<dbReference type="CDD" id="cd04301">
    <property type="entry name" value="NAT_SF"/>
    <property type="match status" value="1"/>
</dbReference>
<accession>A0A2H0B2B9</accession>
<dbReference type="SUPFAM" id="SSF55729">
    <property type="entry name" value="Acyl-CoA N-acyltransferases (Nat)"/>
    <property type="match status" value="1"/>
</dbReference>
<evidence type="ECO:0000259" key="1">
    <source>
        <dbReference type="PROSITE" id="PS51186"/>
    </source>
</evidence>
<dbReference type="GO" id="GO:0016747">
    <property type="term" value="F:acyltransferase activity, transferring groups other than amino-acyl groups"/>
    <property type="evidence" value="ECO:0007669"/>
    <property type="project" value="InterPro"/>
</dbReference>
<sequence>MQVIKLKSGRKIVFRQLKSVDFKKVYRWVKSIEKEDTFIMLNAAEPVSLKEEKQYFKELPKKIRQKKLVKIGVFDEEKYLGSCDIEKQGKRQGHVGLFGIVLSKECRGQGIGFKLAKETIKLAKEKMGIKQVVLNCFANNKAGINFYNKLGFKQNCRDPRSVFYRGKYIDTIWFYKDLR</sequence>